<name>A0A644VLN8_9ZZZZ</name>
<dbReference type="InterPro" id="IPR036271">
    <property type="entry name" value="Tet_transcr_reg_TetR-rel_C_sf"/>
</dbReference>
<keyword evidence="2" id="KW-0238">DNA-binding</keyword>
<dbReference type="GO" id="GO:0003700">
    <property type="term" value="F:DNA-binding transcription factor activity"/>
    <property type="evidence" value="ECO:0007669"/>
    <property type="project" value="TreeGrafter"/>
</dbReference>
<dbReference type="InterPro" id="IPR050109">
    <property type="entry name" value="HTH-type_TetR-like_transc_reg"/>
</dbReference>
<dbReference type="Gene3D" id="1.10.357.10">
    <property type="entry name" value="Tetracycline Repressor, domain 2"/>
    <property type="match status" value="1"/>
</dbReference>
<dbReference type="PANTHER" id="PTHR30055">
    <property type="entry name" value="HTH-TYPE TRANSCRIPTIONAL REGULATOR RUTR"/>
    <property type="match status" value="1"/>
</dbReference>
<dbReference type="EMBL" id="VSSQ01000354">
    <property type="protein sequence ID" value="MPL92309.1"/>
    <property type="molecule type" value="Genomic_DNA"/>
</dbReference>
<evidence type="ECO:0000256" key="2">
    <source>
        <dbReference type="ARBA" id="ARBA00023125"/>
    </source>
</evidence>
<dbReference type="InterPro" id="IPR001647">
    <property type="entry name" value="HTH_TetR"/>
</dbReference>
<dbReference type="InterPro" id="IPR009057">
    <property type="entry name" value="Homeodomain-like_sf"/>
</dbReference>
<sequence>MCVSRTAMPVLTMKVCPVHPIGRRGTPQAEREEHSVRRCKADAEQTRLKILEAAEMLFAERGIARTTLEQIARAAGVTRGAFYWHFKDKTAVLSALYERTTAPQLALIREASEQADLTDPLAFLECSGTRFLSVFAADKCQQRMHRIMSNAAMTEETAAWLAEANVELWRVFQRLLARAGAAGQLTDELTPDEVAVSLMVMFNGLLNEWLRSDRAFPLDTLGAKLLHHHITSLRRNGGAA</sequence>
<protein>
    <submittedName>
        <fullName evidence="5">HTH-type transcriptional repressor BepR</fullName>
    </submittedName>
</protein>
<evidence type="ECO:0000256" key="1">
    <source>
        <dbReference type="ARBA" id="ARBA00023015"/>
    </source>
</evidence>
<gene>
    <name evidence="5" type="primary">bepR_1</name>
    <name evidence="5" type="ORF">SDC9_38407</name>
</gene>
<reference evidence="5" key="1">
    <citation type="submission" date="2019-08" db="EMBL/GenBank/DDBJ databases">
        <authorList>
            <person name="Kucharzyk K."/>
            <person name="Murdoch R.W."/>
            <person name="Higgins S."/>
            <person name="Loffler F."/>
        </authorList>
    </citation>
    <scope>NUCLEOTIDE SEQUENCE</scope>
</reference>
<dbReference type="AlphaFoldDB" id="A0A644VLN8"/>
<accession>A0A644VLN8</accession>
<proteinExistence type="predicted"/>
<dbReference type="PANTHER" id="PTHR30055:SF240">
    <property type="entry name" value="HTH-TYPE TRANSCRIPTIONAL REGULATOR ACRR"/>
    <property type="match status" value="1"/>
</dbReference>
<keyword evidence="3" id="KW-0804">Transcription</keyword>
<dbReference type="GO" id="GO:0000976">
    <property type="term" value="F:transcription cis-regulatory region binding"/>
    <property type="evidence" value="ECO:0007669"/>
    <property type="project" value="TreeGrafter"/>
</dbReference>
<dbReference type="InterPro" id="IPR023772">
    <property type="entry name" value="DNA-bd_HTH_TetR-type_CS"/>
</dbReference>
<evidence type="ECO:0000313" key="5">
    <source>
        <dbReference type="EMBL" id="MPL92309.1"/>
    </source>
</evidence>
<evidence type="ECO:0000256" key="3">
    <source>
        <dbReference type="ARBA" id="ARBA00023163"/>
    </source>
</evidence>
<evidence type="ECO:0000259" key="4">
    <source>
        <dbReference type="PROSITE" id="PS50977"/>
    </source>
</evidence>
<dbReference type="Pfam" id="PF00440">
    <property type="entry name" value="TetR_N"/>
    <property type="match status" value="1"/>
</dbReference>
<organism evidence="5">
    <name type="scientific">bioreactor metagenome</name>
    <dbReference type="NCBI Taxonomy" id="1076179"/>
    <lineage>
        <taxon>unclassified sequences</taxon>
        <taxon>metagenomes</taxon>
        <taxon>ecological metagenomes</taxon>
    </lineage>
</organism>
<comment type="caution">
    <text evidence="5">The sequence shown here is derived from an EMBL/GenBank/DDBJ whole genome shotgun (WGS) entry which is preliminary data.</text>
</comment>
<dbReference type="SUPFAM" id="SSF46689">
    <property type="entry name" value="Homeodomain-like"/>
    <property type="match status" value="1"/>
</dbReference>
<dbReference type="PROSITE" id="PS50977">
    <property type="entry name" value="HTH_TETR_2"/>
    <property type="match status" value="1"/>
</dbReference>
<keyword evidence="1" id="KW-0805">Transcription regulation</keyword>
<feature type="domain" description="HTH tetR-type" evidence="4">
    <location>
        <begin position="44"/>
        <end position="104"/>
    </location>
</feature>
<dbReference type="SUPFAM" id="SSF48498">
    <property type="entry name" value="Tetracyclin repressor-like, C-terminal domain"/>
    <property type="match status" value="1"/>
</dbReference>
<dbReference type="PROSITE" id="PS01081">
    <property type="entry name" value="HTH_TETR_1"/>
    <property type="match status" value="1"/>
</dbReference>
<dbReference type="PRINTS" id="PR00455">
    <property type="entry name" value="HTHTETR"/>
</dbReference>